<name>A0A242M3Z9_CABSO</name>
<evidence type="ECO:0000313" key="1">
    <source>
        <dbReference type="EMBL" id="OTP65872.1"/>
    </source>
</evidence>
<gene>
    <name evidence="1" type="ORF">PAMC26510_37190</name>
</gene>
<dbReference type="Proteomes" id="UP000194546">
    <property type="component" value="Unassembled WGS sequence"/>
</dbReference>
<sequence length="52" mass="5717">MQHVHRAGGDGHAVRYHQKVSIKTIQGEVSRCGETPFRLMAIFQPARSGRGG</sequence>
<reference evidence="1 2" key="1">
    <citation type="submission" date="2017-03" db="EMBL/GenBank/DDBJ databases">
        <title>Genome analysis of strain PAMC 26510.</title>
        <authorList>
            <person name="Oh H.-M."/>
            <person name="Yang J.-A."/>
        </authorList>
    </citation>
    <scope>NUCLEOTIDE SEQUENCE [LARGE SCALE GENOMIC DNA]</scope>
    <source>
        <strain evidence="1 2">PAMC 26510</strain>
    </source>
</reference>
<protein>
    <submittedName>
        <fullName evidence="1">Uncharacterized protein</fullName>
    </submittedName>
</protein>
<comment type="caution">
    <text evidence="1">The sequence shown here is derived from an EMBL/GenBank/DDBJ whole genome shotgun (WGS) entry which is preliminary data.</text>
</comment>
<accession>A0A242M3Z9</accession>
<proteinExistence type="predicted"/>
<evidence type="ECO:0000313" key="2">
    <source>
        <dbReference type="Proteomes" id="UP000194546"/>
    </source>
</evidence>
<dbReference type="EMBL" id="NBTY01000212">
    <property type="protein sequence ID" value="OTP65872.1"/>
    <property type="molecule type" value="Genomic_DNA"/>
</dbReference>
<organism evidence="1 2">
    <name type="scientific">Caballeronia sordidicola</name>
    <name type="common">Burkholderia sordidicola</name>
    <dbReference type="NCBI Taxonomy" id="196367"/>
    <lineage>
        <taxon>Bacteria</taxon>
        <taxon>Pseudomonadati</taxon>
        <taxon>Pseudomonadota</taxon>
        <taxon>Betaproteobacteria</taxon>
        <taxon>Burkholderiales</taxon>
        <taxon>Burkholderiaceae</taxon>
        <taxon>Caballeronia</taxon>
    </lineage>
</organism>
<dbReference type="AlphaFoldDB" id="A0A242M3Z9"/>